<reference evidence="2" key="1">
    <citation type="journal article" date="2024" name="IScience">
        <title>Strigolactones Initiate the Formation of Haustorium-like Structures in Castilleja.</title>
        <authorList>
            <person name="Buerger M."/>
            <person name="Peterson D."/>
            <person name="Chory J."/>
        </authorList>
    </citation>
    <scope>NUCLEOTIDE SEQUENCE [LARGE SCALE GENOMIC DNA]</scope>
</reference>
<evidence type="ECO:0000313" key="1">
    <source>
        <dbReference type="EMBL" id="KAL3641714.1"/>
    </source>
</evidence>
<proteinExistence type="predicted"/>
<name>A0ABD3DIN6_9LAMI</name>
<dbReference type="AlphaFoldDB" id="A0ABD3DIN6"/>
<accession>A0ABD3DIN6</accession>
<sequence>MEFGSSVRKITKLYEHWMLIMFQQLLTVEEIDALPVFIMSFHQFNMTLLQPQSR</sequence>
<dbReference type="Proteomes" id="UP001632038">
    <property type="component" value="Unassembled WGS sequence"/>
</dbReference>
<keyword evidence="2" id="KW-1185">Reference proteome</keyword>
<dbReference type="EMBL" id="JAVIJP010000016">
    <property type="protein sequence ID" value="KAL3641714.1"/>
    <property type="molecule type" value="Genomic_DNA"/>
</dbReference>
<protein>
    <submittedName>
        <fullName evidence="1">Uncharacterized protein</fullName>
    </submittedName>
</protein>
<organism evidence="1 2">
    <name type="scientific">Castilleja foliolosa</name>
    <dbReference type="NCBI Taxonomy" id="1961234"/>
    <lineage>
        <taxon>Eukaryota</taxon>
        <taxon>Viridiplantae</taxon>
        <taxon>Streptophyta</taxon>
        <taxon>Embryophyta</taxon>
        <taxon>Tracheophyta</taxon>
        <taxon>Spermatophyta</taxon>
        <taxon>Magnoliopsida</taxon>
        <taxon>eudicotyledons</taxon>
        <taxon>Gunneridae</taxon>
        <taxon>Pentapetalae</taxon>
        <taxon>asterids</taxon>
        <taxon>lamiids</taxon>
        <taxon>Lamiales</taxon>
        <taxon>Orobanchaceae</taxon>
        <taxon>Pedicularideae</taxon>
        <taxon>Castillejinae</taxon>
        <taxon>Castilleja</taxon>
    </lineage>
</organism>
<comment type="caution">
    <text evidence="1">The sequence shown here is derived from an EMBL/GenBank/DDBJ whole genome shotgun (WGS) entry which is preliminary data.</text>
</comment>
<evidence type="ECO:0000313" key="2">
    <source>
        <dbReference type="Proteomes" id="UP001632038"/>
    </source>
</evidence>
<gene>
    <name evidence="1" type="ORF">CASFOL_012529</name>
</gene>